<proteinExistence type="predicted"/>
<dbReference type="SUPFAM" id="SSF54593">
    <property type="entry name" value="Glyoxalase/Bleomycin resistance protein/Dihydroxybiphenyl dioxygenase"/>
    <property type="match status" value="1"/>
</dbReference>
<dbReference type="Gene3D" id="3.10.180.10">
    <property type="entry name" value="2,3-Dihydroxybiphenyl 1,2-Dioxygenase, domain 1"/>
    <property type="match status" value="1"/>
</dbReference>
<dbReference type="InterPro" id="IPR051785">
    <property type="entry name" value="MMCE/EMCE_epimerase"/>
</dbReference>
<keyword evidence="4" id="KW-1185">Reference proteome</keyword>
<feature type="domain" description="VOC" evidence="2">
    <location>
        <begin position="8"/>
        <end position="137"/>
    </location>
</feature>
<evidence type="ECO:0000256" key="1">
    <source>
        <dbReference type="ARBA" id="ARBA00022723"/>
    </source>
</evidence>
<dbReference type="InterPro" id="IPR037523">
    <property type="entry name" value="VOC_core"/>
</dbReference>
<dbReference type="AlphaFoldDB" id="A0A841JV01"/>
<dbReference type="EC" id="5.1.99.1" evidence="3"/>
<protein>
    <submittedName>
        <fullName evidence="3">Methylmalonyl-CoA/ethylmalonyl-CoA epimerase</fullName>
        <ecNumber evidence="3">5.1.99.1</ecNumber>
    </submittedName>
</protein>
<dbReference type="PROSITE" id="PS51819">
    <property type="entry name" value="VOC"/>
    <property type="match status" value="1"/>
</dbReference>
<evidence type="ECO:0000259" key="2">
    <source>
        <dbReference type="PROSITE" id="PS51819"/>
    </source>
</evidence>
<evidence type="ECO:0000313" key="3">
    <source>
        <dbReference type="EMBL" id="MBB6145212.1"/>
    </source>
</evidence>
<keyword evidence="1" id="KW-0479">Metal-binding</keyword>
<organism evidence="3 4">
    <name type="scientific">Silvibacterium bohemicum</name>
    <dbReference type="NCBI Taxonomy" id="1577686"/>
    <lineage>
        <taxon>Bacteria</taxon>
        <taxon>Pseudomonadati</taxon>
        <taxon>Acidobacteriota</taxon>
        <taxon>Terriglobia</taxon>
        <taxon>Terriglobales</taxon>
        <taxon>Acidobacteriaceae</taxon>
        <taxon>Silvibacterium</taxon>
    </lineage>
</organism>
<gene>
    <name evidence="3" type="ORF">HNQ77_003170</name>
</gene>
<dbReference type="PANTHER" id="PTHR43048:SF3">
    <property type="entry name" value="METHYLMALONYL-COA EPIMERASE, MITOCHONDRIAL"/>
    <property type="match status" value="1"/>
</dbReference>
<dbReference type="GO" id="GO:0046491">
    <property type="term" value="P:L-methylmalonyl-CoA metabolic process"/>
    <property type="evidence" value="ECO:0007669"/>
    <property type="project" value="TreeGrafter"/>
</dbReference>
<name>A0A841JV01_9BACT</name>
<dbReference type="RefSeq" id="WP_197081934.1">
    <property type="nucleotide sequence ID" value="NZ_JACHEK010000006.1"/>
</dbReference>
<dbReference type="Pfam" id="PF13669">
    <property type="entry name" value="Glyoxalase_4"/>
    <property type="match status" value="1"/>
</dbReference>
<dbReference type="InterPro" id="IPR029068">
    <property type="entry name" value="Glyas_Bleomycin-R_OHBP_Dase"/>
</dbReference>
<accession>A0A841JV01</accession>
<dbReference type="GO" id="GO:0004493">
    <property type="term" value="F:methylmalonyl-CoA epimerase activity"/>
    <property type="evidence" value="ECO:0007669"/>
    <property type="project" value="UniProtKB-EC"/>
</dbReference>
<comment type="caution">
    <text evidence="3">The sequence shown here is derived from an EMBL/GenBank/DDBJ whole genome shotgun (WGS) entry which is preliminary data.</text>
</comment>
<dbReference type="PANTHER" id="PTHR43048">
    <property type="entry name" value="METHYLMALONYL-COA EPIMERASE"/>
    <property type="match status" value="1"/>
</dbReference>
<sequence length="148" mass="16149">MSGTALLRLHHVGYAVKTIEPMAEAYVQRYGYELSTGIIHDQLQTAFVQFLKLAEDSAYLEFVAPDGQGSTLTTAARKSGGLNHLCYTVGPLEETIAALGEGGMRLISEPKAAVAFNGRRICWLVGDDPLPIELVERRNDNDRCEPGL</sequence>
<dbReference type="EMBL" id="JACHEK010000006">
    <property type="protein sequence ID" value="MBB6145212.1"/>
    <property type="molecule type" value="Genomic_DNA"/>
</dbReference>
<reference evidence="3 4" key="1">
    <citation type="submission" date="2020-08" db="EMBL/GenBank/DDBJ databases">
        <title>Genomic Encyclopedia of Type Strains, Phase IV (KMG-IV): sequencing the most valuable type-strain genomes for metagenomic binning, comparative biology and taxonomic classification.</title>
        <authorList>
            <person name="Goeker M."/>
        </authorList>
    </citation>
    <scope>NUCLEOTIDE SEQUENCE [LARGE SCALE GENOMIC DNA]</scope>
    <source>
        <strain evidence="3 4">DSM 103733</strain>
    </source>
</reference>
<keyword evidence="3" id="KW-0413">Isomerase</keyword>
<dbReference type="GO" id="GO:0046872">
    <property type="term" value="F:metal ion binding"/>
    <property type="evidence" value="ECO:0007669"/>
    <property type="project" value="UniProtKB-KW"/>
</dbReference>
<dbReference type="Proteomes" id="UP000538666">
    <property type="component" value="Unassembled WGS sequence"/>
</dbReference>
<evidence type="ECO:0000313" key="4">
    <source>
        <dbReference type="Proteomes" id="UP000538666"/>
    </source>
</evidence>